<organism evidence="1 2">
    <name type="scientific">Petralouisia muris</name>
    <dbReference type="NCBI Taxonomy" id="3032872"/>
    <lineage>
        <taxon>Bacteria</taxon>
        <taxon>Bacillati</taxon>
        <taxon>Bacillota</taxon>
        <taxon>Clostridia</taxon>
        <taxon>Lachnospirales</taxon>
        <taxon>Lachnospiraceae</taxon>
        <taxon>Petralouisia</taxon>
    </lineage>
</organism>
<dbReference type="EMBL" id="SRYA01000026">
    <property type="protein sequence ID" value="TGY95667.1"/>
    <property type="molecule type" value="Genomic_DNA"/>
</dbReference>
<evidence type="ECO:0000313" key="1">
    <source>
        <dbReference type="EMBL" id="TGY95667.1"/>
    </source>
</evidence>
<name>A0AC61RUX1_9FIRM</name>
<protein>
    <submittedName>
        <fullName evidence="1">Uncharacterized protein</fullName>
    </submittedName>
</protein>
<evidence type="ECO:0000313" key="2">
    <source>
        <dbReference type="Proteomes" id="UP000304953"/>
    </source>
</evidence>
<proteinExistence type="predicted"/>
<keyword evidence="2" id="KW-1185">Reference proteome</keyword>
<comment type="caution">
    <text evidence="1">The sequence shown here is derived from an EMBL/GenBank/DDBJ whole genome shotgun (WGS) entry which is preliminary data.</text>
</comment>
<gene>
    <name evidence="1" type="ORF">E5329_13950</name>
</gene>
<accession>A0AC61RUX1</accession>
<dbReference type="Proteomes" id="UP000304953">
    <property type="component" value="Unassembled WGS sequence"/>
</dbReference>
<reference evidence="1" key="1">
    <citation type="submission" date="2019-04" db="EMBL/GenBank/DDBJ databases">
        <title>Microbes associate with the intestines of laboratory mice.</title>
        <authorList>
            <person name="Navarre W."/>
            <person name="Wong E."/>
            <person name="Huang K."/>
            <person name="Tropini C."/>
            <person name="Ng K."/>
            <person name="Yu B."/>
        </authorList>
    </citation>
    <scope>NUCLEOTIDE SEQUENCE</scope>
    <source>
        <strain evidence="1">NM01_1-7b</strain>
    </source>
</reference>
<sequence length="321" mass="36166">MGMNSVPSMNSMSSMHMITAASTEPKIKNIQNEITNVQQQMQKLSSKEELSIHEKTDERKKLQKEVFRLNTELKQHQEELRKSQKRKIMMAKLQEELKTNEKEAAEDKNQTKETSSEKANEKNLPNDKQQPSRQGTIILRNSDGTVILKDRMNQIENRGTDTDKTQDDEAKEESISDKETKAADSDTDIGLSPKKAHAIVSADASIQQANRLGAVIARTKDGIVILKGEMNQDEMRDVNTERTQDALEKMEKREQMATTFQLSVLGEANKTMKSALEINDVAGIKNKSQGNAEHNAFINAVRASQEEGLAAQQKFFLSFRD</sequence>